<accession>A0A2G6KD23</accession>
<proteinExistence type="inferred from homology"/>
<dbReference type="InterPro" id="IPR000577">
    <property type="entry name" value="Carb_kinase_FGGY"/>
</dbReference>
<feature type="domain" description="Carbohydrate kinase FGGY N-terminal" evidence="8">
    <location>
        <begin position="4"/>
        <end position="249"/>
    </location>
</feature>
<keyword evidence="3 7" id="KW-0418">Kinase</keyword>
<dbReference type="EMBL" id="PDSK01000096">
    <property type="protein sequence ID" value="PIE33561.1"/>
    <property type="molecule type" value="Genomic_DNA"/>
</dbReference>
<comment type="similarity">
    <text evidence="7">Belongs to the FGGY kinase family.</text>
</comment>
<reference evidence="10 11" key="1">
    <citation type="submission" date="2017-10" db="EMBL/GenBank/DDBJ databases">
        <title>Novel microbial diversity and functional potential in the marine mammal oral microbiome.</title>
        <authorList>
            <person name="Dudek N.K."/>
            <person name="Sun C.L."/>
            <person name="Burstein D."/>
            <person name="Kantor R.S."/>
            <person name="Aliaga Goltsman D.S."/>
            <person name="Bik E.M."/>
            <person name="Thomas B.C."/>
            <person name="Banfield J.F."/>
            <person name="Relman D.A."/>
        </authorList>
    </citation>
    <scope>NUCLEOTIDE SEQUENCE [LARGE SCALE GENOMIC DNA]</scope>
    <source>
        <strain evidence="10">DOLJORAL78_47_16</strain>
    </source>
</reference>
<name>A0A2G6KD23_9BACT</name>
<evidence type="ECO:0000313" key="10">
    <source>
        <dbReference type="EMBL" id="PIE33561.1"/>
    </source>
</evidence>
<keyword evidence="1 7" id="KW-0808">Transferase</keyword>
<dbReference type="InterPro" id="IPR005929">
    <property type="entry name" value="Ribulokinase"/>
</dbReference>
<evidence type="ECO:0000256" key="3">
    <source>
        <dbReference type="ARBA" id="ARBA00022777"/>
    </source>
</evidence>
<feature type="domain" description="Carbohydrate kinase FGGY C-terminal" evidence="9">
    <location>
        <begin position="260"/>
        <end position="455"/>
    </location>
</feature>
<dbReference type="PIRSF" id="PIRSF000538">
    <property type="entry name" value="GlpK"/>
    <property type="match status" value="1"/>
</dbReference>
<evidence type="ECO:0000256" key="5">
    <source>
        <dbReference type="ARBA" id="ARBA00022935"/>
    </source>
</evidence>
<gene>
    <name evidence="10" type="ORF">CSA56_10595</name>
</gene>
<dbReference type="GO" id="GO:0008741">
    <property type="term" value="F:ribulokinase activity"/>
    <property type="evidence" value="ECO:0007669"/>
    <property type="project" value="InterPro"/>
</dbReference>
<dbReference type="GO" id="GO:0019150">
    <property type="term" value="F:D-ribulokinase activity"/>
    <property type="evidence" value="ECO:0007669"/>
    <property type="project" value="TreeGrafter"/>
</dbReference>
<dbReference type="InterPro" id="IPR018484">
    <property type="entry name" value="FGGY_N"/>
</dbReference>
<evidence type="ECO:0000256" key="7">
    <source>
        <dbReference type="RuleBase" id="RU003733"/>
    </source>
</evidence>
<evidence type="ECO:0000256" key="2">
    <source>
        <dbReference type="ARBA" id="ARBA00022741"/>
    </source>
</evidence>
<keyword evidence="5" id="KW-0054">Arabinose catabolism</keyword>
<keyword evidence="4" id="KW-0067">ATP-binding</keyword>
<dbReference type="InterPro" id="IPR018485">
    <property type="entry name" value="FGGY_C"/>
</dbReference>
<keyword evidence="2" id="KW-0547">Nucleotide-binding</keyword>
<evidence type="ECO:0000256" key="6">
    <source>
        <dbReference type="ARBA" id="ARBA00023277"/>
    </source>
</evidence>
<dbReference type="Pfam" id="PF00370">
    <property type="entry name" value="FGGY_N"/>
    <property type="match status" value="1"/>
</dbReference>
<dbReference type="CDD" id="cd07781">
    <property type="entry name" value="ASKHA_NBD_FGGY_L-RBK"/>
    <property type="match status" value="1"/>
</dbReference>
<dbReference type="InterPro" id="IPR018483">
    <property type="entry name" value="Carb_kinase_FGGY_CS"/>
</dbReference>
<comment type="caution">
    <text evidence="10">The sequence shown here is derived from an EMBL/GenBank/DDBJ whole genome shotgun (WGS) entry which is preliminary data.</text>
</comment>
<organism evidence="10 11">
    <name type="scientific">candidate division KSB3 bacterium</name>
    <dbReference type="NCBI Taxonomy" id="2044937"/>
    <lineage>
        <taxon>Bacteria</taxon>
        <taxon>candidate division KSB3</taxon>
    </lineage>
</organism>
<keyword evidence="6" id="KW-0119">Carbohydrate metabolism</keyword>
<dbReference type="SUPFAM" id="SSF53067">
    <property type="entry name" value="Actin-like ATPase domain"/>
    <property type="match status" value="2"/>
</dbReference>
<sequence length="514" mass="56468">MPRYVLGIDAGTESIRATIFNEQGQCLSSGSSPNQNIHKHPGWAEQSITQWEDSLIDAIKKAFSTCDIPPEEIEGVGIDGTSCTVIFLDAEQNHLRDAIIWMDVRAHKEAEEIAATHDPALKYTGFSNVSAEWFPCKVLWVKRHEPDVFEKAHTIFEHTDWLMYKLTGEITANINTTTIRWFYDAREGFPTSLYESIGLGDALDKLPSKIVRLGEVAGRLCPEIAEQTGLKAGIPVAGGGADAYVGVIGVNALKPGKLSLITGSSQLQIGLVRKEFHTPGIFGTFPDAILPGSHVVEAGQISTGSIVKWFKDHFVNSEIQQEADEKGVDVYEILDEKAQTIPPGSEGLIVLEHWQGNRTPWVDPTSRGVIRGLTLRHTPAHLFRAIMEAVAYGTAVILDRMESQGVAIDELVACGGATQSDVWMQIHADVTGKRITIPAEQQAVSLGSAILAAVGADIYGSIQDAANKMVAVEKVIEPDMERYKAYRFYVEQYAQTYELLKDESRKTAKHLEEI</sequence>
<dbReference type="Proteomes" id="UP000230821">
    <property type="component" value="Unassembled WGS sequence"/>
</dbReference>
<dbReference type="PANTHER" id="PTHR43435">
    <property type="entry name" value="RIBULOKINASE"/>
    <property type="match status" value="1"/>
</dbReference>
<dbReference type="GO" id="GO:0005524">
    <property type="term" value="F:ATP binding"/>
    <property type="evidence" value="ECO:0007669"/>
    <property type="project" value="UniProtKB-KW"/>
</dbReference>
<dbReference type="InterPro" id="IPR043129">
    <property type="entry name" value="ATPase_NBD"/>
</dbReference>
<dbReference type="Gene3D" id="3.30.420.40">
    <property type="match status" value="2"/>
</dbReference>
<dbReference type="Pfam" id="PF02782">
    <property type="entry name" value="FGGY_C"/>
    <property type="match status" value="1"/>
</dbReference>
<evidence type="ECO:0000259" key="9">
    <source>
        <dbReference type="Pfam" id="PF02782"/>
    </source>
</evidence>
<dbReference type="AlphaFoldDB" id="A0A2G6KD23"/>
<evidence type="ECO:0000313" key="11">
    <source>
        <dbReference type="Proteomes" id="UP000230821"/>
    </source>
</evidence>
<protein>
    <submittedName>
        <fullName evidence="10">Xylulose kinase</fullName>
    </submittedName>
</protein>
<evidence type="ECO:0000259" key="8">
    <source>
        <dbReference type="Pfam" id="PF00370"/>
    </source>
</evidence>
<evidence type="ECO:0000256" key="4">
    <source>
        <dbReference type="ARBA" id="ARBA00022840"/>
    </source>
</evidence>
<dbReference type="PANTHER" id="PTHR43435:SF4">
    <property type="entry name" value="FGGY CARBOHYDRATE KINASE DOMAIN-CONTAINING PROTEIN"/>
    <property type="match status" value="1"/>
</dbReference>
<dbReference type="GO" id="GO:0005737">
    <property type="term" value="C:cytoplasm"/>
    <property type="evidence" value="ECO:0007669"/>
    <property type="project" value="TreeGrafter"/>
</dbReference>
<dbReference type="GO" id="GO:0019569">
    <property type="term" value="P:L-arabinose catabolic process to D-xylulose 5-phosphate"/>
    <property type="evidence" value="ECO:0007669"/>
    <property type="project" value="InterPro"/>
</dbReference>
<evidence type="ECO:0000256" key="1">
    <source>
        <dbReference type="ARBA" id="ARBA00022679"/>
    </source>
</evidence>
<dbReference type="PROSITE" id="PS00445">
    <property type="entry name" value="FGGY_KINASES_2"/>
    <property type="match status" value="1"/>
</dbReference>